<organism evidence="1">
    <name type="scientific">Streptomyces sp. SID12501</name>
    <dbReference type="NCBI Taxonomy" id="2706042"/>
    <lineage>
        <taxon>Bacteria</taxon>
        <taxon>Bacillati</taxon>
        <taxon>Actinomycetota</taxon>
        <taxon>Actinomycetes</taxon>
        <taxon>Kitasatosporales</taxon>
        <taxon>Streptomycetaceae</taxon>
        <taxon>Streptomyces</taxon>
    </lineage>
</organism>
<proteinExistence type="predicted"/>
<evidence type="ECO:0008006" key="2">
    <source>
        <dbReference type="Google" id="ProtNLM"/>
    </source>
</evidence>
<comment type="caution">
    <text evidence="1">The sequence shown here is derived from an EMBL/GenBank/DDBJ whole genome shotgun (WGS) entry which is preliminary data.</text>
</comment>
<gene>
    <name evidence="1" type="ORF">G3I71_23915</name>
</gene>
<sequence length="243" mass="26573">MTAVETVRGMLAETLGDRTGGRNAGPAALEAVGRLCGHDLLGSLVEALILQVEADRPDTARRAALSYDHALGFSKLMLLTGEPDYMLRAHIWSAGPAIRTHNDPEHIHNHRFAFASAVLRGALRMRIYVPDPQGEPVAAYREEIGPGDTAWQITDAGTARLRMAADLRLEAGSRYCLDADTRHQVALTPGLSTVTCFLETAALRQTTDVYAIPHDHLPVSIPKQPLSPERYLLRLRELAELIS</sequence>
<name>A0A6B3BX10_9ACTN</name>
<protein>
    <recommendedName>
        <fullName evidence="2">Cysteine dioxygenase</fullName>
    </recommendedName>
</protein>
<reference evidence="1" key="1">
    <citation type="submission" date="2020-01" db="EMBL/GenBank/DDBJ databases">
        <title>Insect and environment-associated Actinomycetes.</title>
        <authorList>
            <person name="Currrie C."/>
            <person name="Chevrette M."/>
            <person name="Carlson C."/>
            <person name="Stubbendieck R."/>
            <person name="Wendt-Pienkowski E."/>
        </authorList>
    </citation>
    <scope>NUCLEOTIDE SEQUENCE</scope>
    <source>
        <strain evidence="1">SID12501</strain>
    </source>
</reference>
<dbReference type="SUPFAM" id="SSF51182">
    <property type="entry name" value="RmlC-like cupins"/>
    <property type="match status" value="1"/>
</dbReference>
<dbReference type="EMBL" id="JAAGLU010000020">
    <property type="protein sequence ID" value="NEC88786.1"/>
    <property type="molecule type" value="Genomic_DNA"/>
</dbReference>
<dbReference type="InterPro" id="IPR011051">
    <property type="entry name" value="RmlC_Cupin_sf"/>
</dbReference>
<dbReference type="AlphaFoldDB" id="A0A6B3BX10"/>
<accession>A0A6B3BX10</accession>
<evidence type="ECO:0000313" key="1">
    <source>
        <dbReference type="EMBL" id="NEC88786.1"/>
    </source>
</evidence>
<dbReference type="RefSeq" id="WP_164317085.1">
    <property type="nucleotide sequence ID" value="NZ_JAAGLU010000020.1"/>
</dbReference>